<feature type="transmembrane region" description="Helical" evidence="1">
    <location>
        <begin position="33"/>
        <end position="51"/>
    </location>
</feature>
<feature type="transmembrane region" description="Helical" evidence="1">
    <location>
        <begin position="148"/>
        <end position="169"/>
    </location>
</feature>
<gene>
    <name evidence="2" type="ORF">DP107_14130</name>
</gene>
<name>A0A554MXM0_9EURY</name>
<keyword evidence="1" id="KW-0472">Membrane</keyword>
<reference evidence="2 3" key="1">
    <citation type="submission" date="2018-06" db="EMBL/GenBank/DDBJ databases">
        <title>Natronomonas sp. F16-60 a new haloarchaeon isolated from a solar saltern of Isla Cristina, Huelva, Spain.</title>
        <authorList>
            <person name="Duran-Viseras A."/>
            <person name="Sanchez-Porro C."/>
            <person name="Ventosa A."/>
        </authorList>
    </citation>
    <scope>NUCLEOTIDE SEQUENCE [LARGE SCALE GENOMIC DNA]</scope>
    <source>
        <strain evidence="2 3">F16-60</strain>
    </source>
</reference>
<keyword evidence="1" id="KW-1133">Transmembrane helix</keyword>
<evidence type="ECO:0000313" key="3">
    <source>
        <dbReference type="Proteomes" id="UP000319894"/>
    </source>
</evidence>
<evidence type="ECO:0000313" key="2">
    <source>
        <dbReference type="EMBL" id="TSD09866.1"/>
    </source>
</evidence>
<keyword evidence="1" id="KW-0812">Transmembrane</keyword>
<comment type="caution">
    <text evidence="2">The sequence shown here is derived from an EMBL/GenBank/DDBJ whole genome shotgun (WGS) entry which is preliminary data.</text>
</comment>
<sequence>MLRRFRENGPALLVPAAWLVVIAAHVGRVTTRTLLIAHGVMTVLLVAFATLSYSDMRDGVLSVWWTVVAAGVPLTAAGLVGLAVPTIGQVGLVLAVGGWMVLPGVALAETGREMDATDAPYVYLAAGGLSLVGAAVYAAGLFGGGSRALVAGLALVGVGQTAGILDAVVRY</sequence>
<dbReference type="OrthoDB" id="330871at2157"/>
<dbReference type="RefSeq" id="WP_144262794.1">
    <property type="nucleotide sequence ID" value="NZ_QMDX01000010.1"/>
</dbReference>
<protein>
    <submittedName>
        <fullName evidence="2">Uncharacterized protein</fullName>
    </submittedName>
</protein>
<evidence type="ECO:0000256" key="1">
    <source>
        <dbReference type="SAM" id="Phobius"/>
    </source>
</evidence>
<feature type="transmembrane region" description="Helical" evidence="1">
    <location>
        <begin position="120"/>
        <end position="142"/>
    </location>
</feature>
<dbReference type="EMBL" id="QMDX01000010">
    <property type="protein sequence ID" value="TSD09866.1"/>
    <property type="molecule type" value="Genomic_DNA"/>
</dbReference>
<feature type="transmembrane region" description="Helical" evidence="1">
    <location>
        <begin position="63"/>
        <end position="84"/>
    </location>
</feature>
<accession>A0A554MXM0</accession>
<organism evidence="2 3">
    <name type="scientific">Haloglomus irregulare</name>
    <dbReference type="NCBI Taxonomy" id="2234134"/>
    <lineage>
        <taxon>Archaea</taxon>
        <taxon>Methanobacteriati</taxon>
        <taxon>Methanobacteriota</taxon>
        <taxon>Stenosarchaea group</taxon>
        <taxon>Halobacteria</taxon>
        <taxon>Halobacteriales</taxon>
        <taxon>Natronomonadaceae</taxon>
        <taxon>Haloglomus</taxon>
    </lineage>
</organism>
<dbReference type="Proteomes" id="UP000319894">
    <property type="component" value="Unassembled WGS sequence"/>
</dbReference>
<dbReference type="AlphaFoldDB" id="A0A554MXM0"/>
<proteinExistence type="predicted"/>
<keyword evidence="3" id="KW-1185">Reference proteome</keyword>
<feature type="transmembrane region" description="Helical" evidence="1">
    <location>
        <begin position="90"/>
        <end position="108"/>
    </location>
</feature>
<dbReference type="InParanoid" id="A0A554MXM0"/>